<feature type="region of interest" description="Disordered" evidence="1">
    <location>
        <begin position="152"/>
        <end position="179"/>
    </location>
</feature>
<gene>
    <name evidence="3" type="ORF">Nkreftii_000076</name>
</gene>
<reference evidence="3 4" key="1">
    <citation type="journal article" date="2020" name="ISME J.">
        <title>Enrichment and physiological characterization of a novel comammox Nitrospira indicates ammonium inhibition of complete nitrification.</title>
        <authorList>
            <person name="Sakoula D."/>
            <person name="Koch H."/>
            <person name="Frank J."/>
            <person name="Jetten M.S.M."/>
            <person name="van Kessel M.A.H.J."/>
            <person name="Lucker S."/>
        </authorList>
    </citation>
    <scope>NUCLEOTIDE SEQUENCE [LARGE SCALE GENOMIC DNA]</scope>
    <source>
        <strain evidence="3">Comreactor17</strain>
    </source>
</reference>
<dbReference type="AlphaFoldDB" id="A0A7S8FAP0"/>
<dbReference type="KEGG" id="nkf:Nkreftii_000076"/>
<protein>
    <recommendedName>
        <fullName evidence="2">PilZ domain-containing protein</fullName>
    </recommendedName>
</protein>
<sequence>MTNRLNPVRRYSRFPVKWPVLYGNDELLAEGTVLDLTSLGWRLAGSMPVVPGTQLRLQVSIPERSTPLCIQRATVLWVHNHEFAIEAHDMDPIDHAWVTEFLRQKLGLVWMSRSADQEISVHPMDEGPQGETALAGPSIPSVQDIQEQLSSSRTHTTNTAANARWNGDSDFRQEEGHTSHDLLPSKVVREARRIVRGMLAIKAARVGTGRNPIADN</sequence>
<evidence type="ECO:0000313" key="3">
    <source>
        <dbReference type="EMBL" id="QPD02302.1"/>
    </source>
</evidence>
<organism evidence="3 4">
    <name type="scientific">Candidatus Nitrospira kreftii</name>
    <dbReference type="NCBI Taxonomy" id="2652173"/>
    <lineage>
        <taxon>Bacteria</taxon>
        <taxon>Pseudomonadati</taxon>
        <taxon>Nitrospirota</taxon>
        <taxon>Nitrospiria</taxon>
        <taxon>Nitrospirales</taxon>
        <taxon>Nitrospiraceae</taxon>
        <taxon>Nitrospira</taxon>
    </lineage>
</organism>
<name>A0A7S8FAP0_9BACT</name>
<proteinExistence type="predicted"/>
<evidence type="ECO:0000313" key="4">
    <source>
        <dbReference type="Proteomes" id="UP000593737"/>
    </source>
</evidence>
<feature type="domain" description="PilZ" evidence="2">
    <location>
        <begin position="8"/>
        <end position="103"/>
    </location>
</feature>
<dbReference type="Proteomes" id="UP000593737">
    <property type="component" value="Chromosome"/>
</dbReference>
<dbReference type="EMBL" id="CP047423">
    <property type="protein sequence ID" value="QPD02302.1"/>
    <property type="molecule type" value="Genomic_DNA"/>
</dbReference>
<dbReference type="Pfam" id="PF07238">
    <property type="entry name" value="PilZ"/>
    <property type="match status" value="1"/>
</dbReference>
<dbReference type="GO" id="GO:0035438">
    <property type="term" value="F:cyclic-di-GMP binding"/>
    <property type="evidence" value="ECO:0007669"/>
    <property type="project" value="InterPro"/>
</dbReference>
<evidence type="ECO:0000256" key="1">
    <source>
        <dbReference type="SAM" id="MobiDB-lite"/>
    </source>
</evidence>
<dbReference type="Gene3D" id="2.40.10.220">
    <property type="entry name" value="predicted glycosyltransferase like domains"/>
    <property type="match status" value="1"/>
</dbReference>
<feature type="compositionally biased region" description="Basic and acidic residues" evidence="1">
    <location>
        <begin position="167"/>
        <end position="179"/>
    </location>
</feature>
<dbReference type="InterPro" id="IPR009875">
    <property type="entry name" value="PilZ_domain"/>
</dbReference>
<accession>A0A7S8FAP0</accession>
<evidence type="ECO:0000259" key="2">
    <source>
        <dbReference type="Pfam" id="PF07238"/>
    </source>
</evidence>
<dbReference type="SUPFAM" id="SSF141371">
    <property type="entry name" value="PilZ domain-like"/>
    <property type="match status" value="1"/>
</dbReference>